<dbReference type="InterPro" id="IPR018060">
    <property type="entry name" value="HTH_AraC"/>
</dbReference>
<keyword evidence="4" id="KW-0812">Transmembrane</keyword>
<keyword evidence="4" id="KW-1133">Transmembrane helix</keyword>
<gene>
    <name evidence="6" type="ORF">J41TS12_43930</name>
</gene>
<feature type="transmembrane region" description="Helical" evidence="4">
    <location>
        <begin position="20"/>
        <end position="40"/>
    </location>
</feature>
<name>A0A919XZM8_9BACL</name>
<organism evidence="6 7">
    <name type="scientific">Paenibacillus antibioticophila</name>
    <dbReference type="NCBI Taxonomy" id="1274374"/>
    <lineage>
        <taxon>Bacteria</taxon>
        <taxon>Bacillati</taxon>
        <taxon>Bacillota</taxon>
        <taxon>Bacilli</taxon>
        <taxon>Bacillales</taxon>
        <taxon>Paenibacillaceae</taxon>
        <taxon>Paenibacillus</taxon>
    </lineage>
</organism>
<accession>A0A919XZM8</accession>
<dbReference type="EMBL" id="BORR01000023">
    <property type="protein sequence ID" value="GIO39532.1"/>
    <property type="molecule type" value="Genomic_DNA"/>
</dbReference>
<keyword evidence="4" id="KW-0472">Membrane</keyword>
<dbReference type="GO" id="GO:0003700">
    <property type="term" value="F:DNA-binding transcription factor activity"/>
    <property type="evidence" value="ECO:0007669"/>
    <property type="project" value="InterPro"/>
</dbReference>
<evidence type="ECO:0000313" key="7">
    <source>
        <dbReference type="Proteomes" id="UP000681162"/>
    </source>
</evidence>
<keyword evidence="1" id="KW-0805">Transcription regulation</keyword>
<reference evidence="6 7" key="1">
    <citation type="submission" date="2021-03" db="EMBL/GenBank/DDBJ databases">
        <title>Antimicrobial resistance genes in bacteria isolated from Japanese honey, and their potential for conferring macrolide and lincosamide resistance in the American foulbrood pathogen Paenibacillus larvae.</title>
        <authorList>
            <person name="Okamoto M."/>
            <person name="Kumagai M."/>
            <person name="Kanamori H."/>
            <person name="Takamatsu D."/>
        </authorList>
    </citation>
    <scope>NUCLEOTIDE SEQUENCE [LARGE SCALE GENOMIC DNA]</scope>
    <source>
        <strain evidence="6 7">J41TS12</strain>
    </source>
</reference>
<evidence type="ECO:0000259" key="5">
    <source>
        <dbReference type="PROSITE" id="PS01124"/>
    </source>
</evidence>
<evidence type="ECO:0000256" key="1">
    <source>
        <dbReference type="ARBA" id="ARBA00023015"/>
    </source>
</evidence>
<feature type="transmembrane region" description="Helical" evidence="4">
    <location>
        <begin position="301"/>
        <end position="320"/>
    </location>
</feature>
<keyword evidence="2" id="KW-0238">DNA-binding</keyword>
<evidence type="ECO:0000256" key="2">
    <source>
        <dbReference type="ARBA" id="ARBA00023125"/>
    </source>
</evidence>
<keyword evidence="3" id="KW-0804">Transcription</keyword>
<keyword evidence="7" id="KW-1185">Reference proteome</keyword>
<dbReference type="PROSITE" id="PS01124">
    <property type="entry name" value="HTH_ARAC_FAMILY_2"/>
    <property type="match status" value="1"/>
</dbReference>
<dbReference type="PANTHER" id="PTHR43280:SF31">
    <property type="entry name" value="TRANSCRIPTIONAL REGULATORY PROTEIN"/>
    <property type="match status" value="1"/>
</dbReference>
<dbReference type="Proteomes" id="UP000681162">
    <property type="component" value="Unassembled WGS sequence"/>
</dbReference>
<dbReference type="RefSeq" id="WP_212942861.1">
    <property type="nucleotide sequence ID" value="NZ_BORR01000023.1"/>
</dbReference>
<evidence type="ECO:0000256" key="3">
    <source>
        <dbReference type="ARBA" id="ARBA00023163"/>
    </source>
</evidence>
<dbReference type="PRINTS" id="PR00032">
    <property type="entry name" value="HTHARAC"/>
</dbReference>
<sequence length="775" mass="88872">MKFRFPLLKSFRKHPTYMRIIFYFVSANVLVLAVSFLVLYSQSSRTLVEEIGEHSESLLVNGARNTARLMEWSLDFAFSSSNDSELKVYALSDHFSDYETYEVWNRLLGIKMSNPSIDSVYLINDYTDTVIDSRLGLNEAASFYDQDILNRLRDPAQTDQTVLIPRKLPEPLSKGVFKDVITIVRLYEKGSSISAFVLNVDTRELMTLLQNNSQYQDRIIMVLNDHNERVYSSIPLDGEQIQEYRDRADGMSGWEIYKPRDQENQLIVYSNASIKGIQNWSFIESIPRDLILKKIDVLRNLSILLFSGLFLASLAVTVLISKRVYSPIQDLVSNVMRQHQAETFGHGRSANELDYLSSVFTAQQEQIIELTDHWRHSKILGRERFLRELLGRGALSREEIKSQFEEWDIELPEENVSIVIFRIDYFPEFMDTYPEKDRRLLRFAMGNIVHESLRMAEHHLQTVDMGHDHIAVIISVNSQAEDFIANLKVAQQLVQQYLSIGTTVAWGEVQRCLSDIHEAYLETYELTQERFRFGHGAVIAKTGLEGNSGEVYHLPIDKERQLAQAIHKTNAPAALEIIHQAVDALRLLPYFECKMSLITLFMDMRRLIQDQSAKPLPSSFGLTSVENQIIQLETLDNLAPWIDHMLTKALDDLAAARSQSKNAGFVEDVERIIAHQLSNPNLSSKMLADELGLSVNYLRSLYKSETNRSITDTISQKRLECICRELLASDSPIEPIISAYGFSSLNTFYTVFKKVYGVTPAQYRKIYKKDSDKLT</sequence>
<dbReference type="InterPro" id="IPR009057">
    <property type="entry name" value="Homeodomain-like_sf"/>
</dbReference>
<dbReference type="AlphaFoldDB" id="A0A919XZM8"/>
<dbReference type="InterPro" id="IPR020449">
    <property type="entry name" value="Tscrpt_reg_AraC-type_HTH"/>
</dbReference>
<protein>
    <recommendedName>
        <fullName evidence="5">HTH araC/xylS-type domain-containing protein</fullName>
    </recommendedName>
</protein>
<dbReference type="Gene3D" id="1.10.10.60">
    <property type="entry name" value="Homeodomain-like"/>
    <property type="match status" value="2"/>
</dbReference>
<comment type="caution">
    <text evidence="6">The sequence shown here is derived from an EMBL/GenBank/DDBJ whole genome shotgun (WGS) entry which is preliminary data.</text>
</comment>
<dbReference type="SMART" id="SM00342">
    <property type="entry name" value="HTH_ARAC"/>
    <property type="match status" value="1"/>
</dbReference>
<dbReference type="GO" id="GO:0043565">
    <property type="term" value="F:sequence-specific DNA binding"/>
    <property type="evidence" value="ECO:0007669"/>
    <property type="project" value="InterPro"/>
</dbReference>
<proteinExistence type="predicted"/>
<evidence type="ECO:0000313" key="6">
    <source>
        <dbReference type="EMBL" id="GIO39532.1"/>
    </source>
</evidence>
<evidence type="ECO:0000256" key="4">
    <source>
        <dbReference type="SAM" id="Phobius"/>
    </source>
</evidence>
<feature type="domain" description="HTH araC/xylS-type" evidence="5">
    <location>
        <begin position="667"/>
        <end position="766"/>
    </location>
</feature>
<dbReference type="SUPFAM" id="SSF46689">
    <property type="entry name" value="Homeodomain-like"/>
    <property type="match status" value="1"/>
</dbReference>
<dbReference type="Pfam" id="PF12833">
    <property type="entry name" value="HTH_18"/>
    <property type="match status" value="1"/>
</dbReference>
<dbReference type="PANTHER" id="PTHR43280">
    <property type="entry name" value="ARAC-FAMILY TRANSCRIPTIONAL REGULATOR"/>
    <property type="match status" value="1"/>
</dbReference>